<dbReference type="EC" id="2.7.7.2" evidence="2"/>
<evidence type="ECO:0000256" key="6">
    <source>
        <dbReference type="ARBA" id="ARBA00022695"/>
    </source>
</evidence>
<dbReference type="CDD" id="cd02064">
    <property type="entry name" value="FAD_synthetase_N"/>
    <property type="match status" value="1"/>
</dbReference>
<keyword evidence="9" id="KW-0067">ATP-binding</keyword>
<dbReference type="GO" id="GO:0006747">
    <property type="term" value="P:FAD biosynthetic process"/>
    <property type="evidence" value="ECO:0007669"/>
    <property type="project" value="UniProtKB-UniPathway"/>
</dbReference>
<dbReference type="GO" id="GO:0003919">
    <property type="term" value="F:FMN adenylyltransferase activity"/>
    <property type="evidence" value="ECO:0007669"/>
    <property type="project" value="UniProtKB-EC"/>
</dbReference>
<sequence length="207" mass="21821">MLEFGGAVTEVSLGAPAPMAGSVLAIGAFDGVHLGHQRLIQAAVADGWRLGLQSVIWTFDPPPKVVFGRAAPLCGLEEKLTRIARLGPDLIVVIPFGPSYAARTAAQFIADLTRISPRHIHVGADFRFGARQSGDVALLAEHFPVTLAAPVCCAAGETISSTRLRDLRTRGECGSALMGPEAALICAPSGAHMTLNLHHREAMDGWN</sequence>
<dbReference type="EMBL" id="UXAW01000071">
    <property type="protein sequence ID" value="VDC29356.1"/>
    <property type="molecule type" value="Genomic_DNA"/>
</dbReference>
<feature type="domain" description="FAD synthetase" evidence="11">
    <location>
        <begin position="20"/>
        <end position="163"/>
    </location>
</feature>
<evidence type="ECO:0000256" key="8">
    <source>
        <dbReference type="ARBA" id="ARBA00022827"/>
    </source>
</evidence>
<organism evidence="12 13">
    <name type="scientific">Pseudogemmobacter humi</name>
    <dbReference type="NCBI Taxonomy" id="2483812"/>
    <lineage>
        <taxon>Bacteria</taxon>
        <taxon>Pseudomonadati</taxon>
        <taxon>Pseudomonadota</taxon>
        <taxon>Alphaproteobacteria</taxon>
        <taxon>Rhodobacterales</taxon>
        <taxon>Paracoccaceae</taxon>
        <taxon>Pseudogemmobacter</taxon>
    </lineage>
</organism>
<evidence type="ECO:0000256" key="7">
    <source>
        <dbReference type="ARBA" id="ARBA00022741"/>
    </source>
</evidence>
<dbReference type="SUPFAM" id="SSF52374">
    <property type="entry name" value="Nucleotidylyl transferase"/>
    <property type="match status" value="1"/>
</dbReference>
<accession>A0A3P5XEQ8</accession>
<evidence type="ECO:0000256" key="9">
    <source>
        <dbReference type="ARBA" id="ARBA00022840"/>
    </source>
</evidence>
<evidence type="ECO:0000313" key="13">
    <source>
        <dbReference type="Proteomes" id="UP000277498"/>
    </source>
</evidence>
<evidence type="ECO:0000256" key="3">
    <source>
        <dbReference type="ARBA" id="ARBA00022630"/>
    </source>
</evidence>
<evidence type="ECO:0000256" key="4">
    <source>
        <dbReference type="ARBA" id="ARBA00022643"/>
    </source>
</evidence>
<comment type="pathway">
    <text evidence="1">Cofactor biosynthesis; FAD biosynthesis; FAD from FMN: step 1/1.</text>
</comment>
<evidence type="ECO:0000259" key="11">
    <source>
        <dbReference type="Pfam" id="PF06574"/>
    </source>
</evidence>
<gene>
    <name evidence="12" type="primary">ribF_3</name>
    <name evidence="12" type="ORF">XINFAN_02306</name>
</gene>
<keyword evidence="4" id="KW-0288">FMN</keyword>
<dbReference type="Gene3D" id="3.40.50.620">
    <property type="entry name" value="HUPs"/>
    <property type="match status" value="1"/>
</dbReference>
<evidence type="ECO:0000256" key="2">
    <source>
        <dbReference type="ARBA" id="ARBA00012393"/>
    </source>
</evidence>
<keyword evidence="6" id="KW-0548">Nucleotidyltransferase</keyword>
<keyword evidence="5" id="KW-0808">Transferase</keyword>
<proteinExistence type="predicted"/>
<dbReference type="OrthoDB" id="9803667at2"/>
<keyword evidence="8" id="KW-0274">FAD</keyword>
<dbReference type="InterPro" id="IPR014729">
    <property type="entry name" value="Rossmann-like_a/b/a_fold"/>
</dbReference>
<dbReference type="GO" id="GO:0009231">
    <property type="term" value="P:riboflavin biosynthetic process"/>
    <property type="evidence" value="ECO:0007669"/>
    <property type="project" value="InterPro"/>
</dbReference>
<dbReference type="RefSeq" id="WP_124087052.1">
    <property type="nucleotide sequence ID" value="NZ_UXAW01000071.1"/>
</dbReference>
<dbReference type="UniPathway" id="UPA00277">
    <property type="reaction ID" value="UER00407"/>
</dbReference>
<dbReference type="AlphaFoldDB" id="A0A3P5XEQ8"/>
<dbReference type="GO" id="GO:0005524">
    <property type="term" value="F:ATP binding"/>
    <property type="evidence" value="ECO:0007669"/>
    <property type="project" value="UniProtKB-KW"/>
</dbReference>
<dbReference type="InterPro" id="IPR015864">
    <property type="entry name" value="FAD_synthase"/>
</dbReference>
<evidence type="ECO:0000313" key="12">
    <source>
        <dbReference type="EMBL" id="VDC29356.1"/>
    </source>
</evidence>
<dbReference type="Pfam" id="PF06574">
    <property type="entry name" value="FAD_syn"/>
    <property type="match status" value="1"/>
</dbReference>
<comment type="catalytic activity">
    <reaction evidence="10">
        <text>FMN + ATP + H(+) = FAD + diphosphate</text>
        <dbReference type="Rhea" id="RHEA:17237"/>
        <dbReference type="ChEBI" id="CHEBI:15378"/>
        <dbReference type="ChEBI" id="CHEBI:30616"/>
        <dbReference type="ChEBI" id="CHEBI:33019"/>
        <dbReference type="ChEBI" id="CHEBI:57692"/>
        <dbReference type="ChEBI" id="CHEBI:58210"/>
        <dbReference type="EC" id="2.7.7.2"/>
    </reaction>
</comment>
<reference evidence="12 13" key="1">
    <citation type="submission" date="2018-11" db="EMBL/GenBank/DDBJ databases">
        <authorList>
            <person name="Criscuolo A."/>
        </authorList>
    </citation>
    <scope>NUCLEOTIDE SEQUENCE [LARGE SCALE GENOMIC DNA]</scope>
    <source>
        <strain evidence="12">ACIP111625</strain>
    </source>
</reference>
<name>A0A3P5XEQ8_9RHOB</name>
<dbReference type="Proteomes" id="UP000277498">
    <property type="component" value="Unassembled WGS sequence"/>
</dbReference>
<evidence type="ECO:0000256" key="10">
    <source>
        <dbReference type="ARBA" id="ARBA00049494"/>
    </source>
</evidence>
<protein>
    <recommendedName>
        <fullName evidence="2">FAD synthase</fullName>
        <ecNumber evidence="2">2.7.7.2</ecNumber>
    </recommendedName>
</protein>
<evidence type="ECO:0000256" key="1">
    <source>
        <dbReference type="ARBA" id="ARBA00004726"/>
    </source>
</evidence>
<evidence type="ECO:0000256" key="5">
    <source>
        <dbReference type="ARBA" id="ARBA00022679"/>
    </source>
</evidence>
<keyword evidence="13" id="KW-1185">Reference proteome</keyword>
<keyword evidence="3" id="KW-0285">Flavoprotein</keyword>
<keyword evidence="7" id="KW-0547">Nucleotide-binding</keyword>